<dbReference type="EMBL" id="JAOYFB010000005">
    <property type="protein sequence ID" value="KAK4015460.1"/>
    <property type="molecule type" value="Genomic_DNA"/>
</dbReference>
<accession>A0ABQ9ZS73</accession>
<evidence type="ECO:0000256" key="1">
    <source>
        <dbReference type="ARBA" id="ARBA00022669"/>
    </source>
</evidence>
<dbReference type="InterPro" id="IPR036508">
    <property type="entry name" value="Chitin-bd_dom_sf"/>
</dbReference>
<dbReference type="InterPro" id="IPR051940">
    <property type="entry name" value="Chitin_bind-dev_reg"/>
</dbReference>
<comment type="caution">
    <text evidence="7">The sequence shown here is derived from an EMBL/GenBank/DDBJ whole genome shotgun (WGS) entry which is preliminary data.</text>
</comment>
<name>A0ABQ9ZS73_9CRUS</name>
<dbReference type="Proteomes" id="UP001234178">
    <property type="component" value="Unassembled WGS sequence"/>
</dbReference>
<sequence>MVYFKVTCTSEGTYYADPANCTKYYRCVNGKIITYYCPASLAFNSYISQCDWPYNKHIKLEYVELNNESITSHKSVLQTIQASVIVTEEPEKLPVSGGKTDCQGSLELWDTSTAFNSQGDTLKGSSELGAPTDDWTTATKESNSACNLTISPAIDCDD</sequence>
<keyword evidence="3" id="KW-0677">Repeat</keyword>
<feature type="domain" description="Chitin-binding type-2" evidence="6">
    <location>
        <begin position="5"/>
        <end position="53"/>
    </location>
</feature>
<dbReference type="Pfam" id="PF01607">
    <property type="entry name" value="CBM_14"/>
    <property type="match status" value="1"/>
</dbReference>
<organism evidence="7 8">
    <name type="scientific">Daphnia magna</name>
    <dbReference type="NCBI Taxonomy" id="35525"/>
    <lineage>
        <taxon>Eukaryota</taxon>
        <taxon>Metazoa</taxon>
        <taxon>Ecdysozoa</taxon>
        <taxon>Arthropoda</taxon>
        <taxon>Crustacea</taxon>
        <taxon>Branchiopoda</taxon>
        <taxon>Diplostraca</taxon>
        <taxon>Cladocera</taxon>
        <taxon>Anomopoda</taxon>
        <taxon>Daphniidae</taxon>
        <taxon>Daphnia</taxon>
    </lineage>
</organism>
<protein>
    <recommendedName>
        <fullName evidence="6">Chitin-binding type-2 domain-containing protein</fullName>
    </recommendedName>
</protein>
<keyword evidence="8" id="KW-1185">Reference proteome</keyword>
<dbReference type="SMART" id="SM00494">
    <property type="entry name" value="ChtBD2"/>
    <property type="match status" value="1"/>
</dbReference>
<keyword evidence="2" id="KW-0732">Signal</keyword>
<evidence type="ECO:0000256" key="2">
    <source>
        <dbReference type="ARBA" id="ARBA00022729"/>
    </source>
</evidence>
<keyword evidence="5" id="KW-0325">Glycoprotein</keyword>
<gene>
    <name evidence="7" type="ORF">OUZ56_030438</name>
</gene>
<dbReference type="PANTHER" id="PTHR23301">
    <property type="entry name" value="CHITIN BINDING PERITROPHIN-A"/>
    <property type="match status" value="1"/>
</dbReference>
<evidence type="ECO:0000256" key="3">
    <source>
        <dbReference type="ARBA" id="ARBA00022737"/>
    </source>
</evidence>
<keyword evidence="1" id="KW-0147">Chitin-binding</keyword>
<evidence type="ECO:0000256" key="4">
    <source>
        <dbReference type="ARBA" id="ARBA00023157"/>
    </source>
</evidence>
<dbReference type="PANTHER" id="PTHR23301:SF106">
    <property type="entry name" value="CHITIN-BINDING TYPE-2 DOMAIN-CONTAINING PROTEIN-RELATED"/>
    <property type="match status" value="1"/>
</dbReference>
<reference evidence="7 8" key="1">
    <citation type="journal article" date="2023" name="Nucleic Acids Res.">
        <title>The hologenome of Daphnia magna reveals possible DNA methylation and microbiome-mediated evolution of the host genome.</title>
        <authorList>
            <person name="Chaturvedi A."/>
            <person name="Li X."/>
            <person name="Dhandapani V."/>
            <person name="Marshall H."/>
            <person name="Kissane S."/>
            <person name="Cuenca-Cambronero M."/>
            <person name="Asole G."/>
            <person name="Calvet F."/>
            <person name="Ruiz-Romero M."/>
            <person name="Marangio P."/>
            <person name="Guigo R."/>
            <person name="Rago D."/>
            <person name="Mirbahai L."/>
            <person name="Eastwood N."/>
            <person name="Colbourne J.K."/>
            <person name="Zhou J."/>
            <person name="Mallon E."/>
            <person name="Orsini L."/>
        </authorList>
    </citation>
    <scope>NUCLEOTIDE SEQUENCE [LARGE SCALE GENOMIC DNA]</scope>
    <source>
        <strain evidence="7">LRV0_1</strain>
    </source>
</reference>
<evidence type="ECO:0000259" key="6">
    <source>
        <dbReference type="PROSITE" id="PS50940"/>
    </source>
</evidence>
<evidence type="ECO:0000256" key="5">
    <source>
        <dbReference type="ARBA" id="ARBA00023180"/>
    </source>
</evidence>
<dbReference type="SUPFAM" id="SSF57625">
    <property type="entry name" value="Invertebrate chitin-binding proteins"/>
    <property type="match status" value="1"/>
</dbReference>
<keyword evidence="4" id="KW-1015">Disulfide bond</keyword>
<dbReference type="InterPro" id="IPR002557">
    <property type="entry name" value="Chitin-bd_dom"/>
</dbReference>
<proteinExistence type="predicted"/>
<dbReference type="Gene3D" id="2.170.140.10">
    <property type="entry name" value="Chitin binding domain"/>
    <property type="match status" value="1"/>
</dbReference>
<evidence type="ECO:0000313" key="8">
    <source>
        <dbReference type="Proteomes" id="UP001234178"/>
    </source>
</evidence>
<evidence type="ECO:0000313" key="7">
    <source>
        <dbReference type="EMBL" id="KAK4015460.1"/>
    </source>
</evidence>
<dbReference type="PROSITE" id="PS50940">
    <property type="entry name" value="CHIT_BIND_II"/>
    <property type="match status" value="1"/>
</dbReference>